<evidence type="ECO:0000256" key="1">
    <source>
        <dbReference type="ARBA" id="ARBA00022679"/>
    </source>
</evidence>
<evidence type="ECO:0000256" key="3">
    <source>
        <dbReference type="ARBA" id="ARBA00022722"/>
    </source>
</evidence>
<protein>
    <recommendedName>
        <fullName evidence="7">Reverse transcriptase RNase H-like domain-containing protein</fullName>
    </recommendedName>
</protein>
<evidence type="ECO:0000259" key="7">
    <source>
        <dbReference type="Pfam" id="PF17917"/>
    </source>
</evidence>
<dbReference type="Proteomes" id="UP000187406">
    <property type="component" value="Unassembled WGS sequence"/>
</dbReference>
<sequence length="104" mass="11948">MTQGVVSVVLVREEDKIQRLVYYVTKGLNDAEGSSSEVEKCAYALITTTRKLRPYFQSHTIKVLIDKPLRQVLAKPDTSRRLVKWSIELGEYDVRYEARATIKS</sequence>
<name>A0A1Q3B8R7_CEPFO</name>
<evidence type="ECO:0000256" key="4">
    <source>
        <dbReference type="ARBA" id="ARBA00022759"/>
    </source>
</evidence>
<dbReference type="GO" id="GO:0004519">
    <property type="term" value="F:endonuclease activity"/>
    <property type="evidence" value="ECO:0007669"/>
    <property type="project" value="UniProtKB-KW"/>
</dbReference>
<dbReference type="InterPro" id="IPR043502">
    <property type="entry name" value="DNA/RNA_pol_sf"/>
</dbReference>
<accession>A0A1Q3B8R7</accession>
<keyword evidence="2" id="KW-0548">Nucleotidyltransferase</keyword>
<evidence type="ECO:0000313" key="9">
    <source>
        <dbReference type="Proteomes" id="UP000187406"/>
    </source>
</evidence>
<dbReference type="InParanoid" id="A0A1Q3B8R7"/>
<proteinExistence type="predicted"/>
<dbReference type="EMBL" id="BDDD01000346">
    <property type="protein sequence ID" value="GAV64417.1"/>
    <property type="molecule type" value="Genomic_DNA"/>
</dbReference>
<keyword evidence="1" id="KW-0808">Transferase</keyword>
<dbReference type="Pfam" id="PF17917">
    <property type="entry name" value="RT_RNaseH"/>
    <property type="match status" value="1"/>
</dbReference>
<organism evidence="8 9">
    <name type="scientific">Cephalotus follicularis</name>
    <name type="common">Albany pitcher plant</name>
    <dbReference type="NCBI Taxonomy" id="3775"/>
    <lineage>
        <taxon>Eukaryota</taxon>
        <taxon>Viridiplantae</taxon>
        <taxon>Streptophyta</taxon>
        <taxon>Embryophyta</taxon>
        <taxon>Tracheophyta</taxon>
        <taxon>Spermatophyta</taxon>
        <taxon>Magnoliopsida</taxon>
        <taxon>eudicotyledons</taxon>
        <taxon>Gunneridae</taxon>
        <taxon>Pentapetalae</taxon>
        <taxon>rosids</taxon>
        <taxon>fabids</taxon>
        <taxon>Oxalidales</taxon>
        <taxon>Cephalotaceae</taxon>
        <taxon>Cephalotus</taxon>
    </lineage>
</organism>
<evidence type="ECO:0000256" key="5">
    <source>
        <dbReference type="ARBA" id="ARBA00022801"/>
    </source>
</evidence>
<keyword evidence="5" id="KW-0378">Hydrolase</keyword>
<evidence type="ECO:0000313" key="8">
    <source>
        <dbReference type="EMBL" id="GAV64417.1"/>
    </source>
</evidence>
<dbReference type="PANTHER" id="PTHR48475:SF2">
    <property type="entry name" value="RIBONUCLEASE H"/>
    <property type="match status" value="1"/>
</dbReference>
<dbReference type="OrthoDB" id="6772096at2759"/>
<keyword evidence="4" id="KW-0255">Endonuclease</keyword>
<dbReference type="GO" id="GO:0003964">
    <property type="term" value="F:RNA-directed DNA polymerase activity"/>
    <property type="evidence" value="ECO:0007669"/>
    <property type="project" value="UniProtKB-KW"/>
</dbReference>
<dbReference type="GO" id="GO:0016787">
    <property type="term" value="F:hydrolase activity"/>
    <property type="evidence" value="ECO:0007669"/>
    <property type="project" value="UniProtKB-KW"/>
</dbReference>
<dbReference type="SUPFAM" id="SSF56672">
    <property type="entry name" value="DNA/RNA polymerases"/>
    <property type="match status" value="1"/>
</dbReference>
<keyword evidence="9" id="KW-1185">Reference proteome</keyword>
<gene>
    <name evidence="8" type="ORF">CFOL_v3_07935</name>
</gene>
<keyword evidence="3" id="KW-0540">Nuclease</keyword>
<dbReference type="PANTHER" id="PTHR48475">
    <property type="entry name" value="RIBONUCLEASE H"/>
    <property type="match status" value="1"/>
</dbReference>
<dbReference type="AlphaFoldDB" id="A0A1Q3B8R7"/>
<reference evidence="9" key="1">
    <citation type="submission" date="2016-04" db="EMBL/GenBank/DDBJ databases">
        <title>Cephalotus genome sequencing.</title>
        <authorList>
            <person name="Fukushima K."/>
            <person name="Hasebe M."/>
            <person name="Fang X."/>
        </authorList>
    </citation>
    <scope>NUCLEOTIDE SEQUENCE [LARGE SCALE GENOMIC DNA]</scope>
    <source>
        <strain evidence="9">cv. St1</strain>
    </source>
</reference>
<dbReference type="InterPro" id="IPR041373">
    <property type="entry name" value="RT_RNaseH"/>
</dbReference>
<evidence type="ECO:0000256" key="6">
    <source>
        <dbReference type="ARBA" id="ARBA00022918"/>
    </source>
</evidence>
<evidence type="ECO:0000256" key="2">
    <source>
        <dbReference type="ARBA" id="ARBA00022695"/>
    </source>
</evidence>
<feature type="domain" description="Reverse transcriptase RNase H-like" evidence="7">
    <location>
        <begin position="6"/>
        <end position="92"/>
    </location>
</feature>
<keyword evidence="6" id="KW-0695">RNA-directed DNA polymerase</keyword>
<comment type="caution">
    <text evidence="8">The sequence shown here is derived from an EMBL/GenBank/DDBJ whole genome shotgun (WGS) entry which is preliminary data.</text>
</comment>